<dbReference type="Pfam" id="PF08541">
    <property type="entry name" value="ACP_syn_III_C"/>
    <property type="match status" value="1"/>
</dbReference>
<dbReference type="Gene3D" id="3.40.47.10">
    <property type="match status" value="1"/>
</dbReference>
<dbReference type="InterPro" id="IPR013751">
    <property type="entry name" value="ACP_syn_III_N"/>
</dbReference>
<dbReference type="NCBIfam" id="NF006829">
    <property type="entry name" value="PRK09352.1"/>
    <property type="match status" value="1"/>
</dbReference>
<dbReference type="CDD" id="cd00830">
    <property type="entry name" value="KAS_III"/>
    <property type="match status" value="1"/>
</dbReference>
<dbReference type="SUPFAM" id="SSF53901">
    <property type="entry name" value="Thiolase-like"/>
    <property type="match status" value="1"/>
</dbReference>
<keyword evidence="3" id="KW-0963">Cytoplasm</keyword>
<evidence type="ECO:0000256" key="3">
    <source>
        <dbReference type="ARBA" id="ARBA00022490"/>
    </source>
</evidence>
<keyword evidence="4" id="KW-0444">Lipid biosynthesis</keyword>
<dbReference type="GO" id="GO:0006633">
    <property type="term" value="P:fatty acid biosynthetic process"/>
    <property type="evidence" value="ECO:0007669"/>
    <property type="project" value="UniProtKB-KW"/>
</dbReference>
<dbReference type="OrthoDB" id="9815506at2"/>
<dbReference type="Pfam" id="PF08545">
    <property type="entry name" value="ACP_syn_III"/>
    <property type="match status" value="1"/>
</dbReference>
<keyword evidence="6" id="KW-0276">Fatty acid metabolism</keyword>
<evidence type="ECO:0000256" key="5">
    <source>
        <dbReference type="ARBA" id="ARBA00022679"/>
    </source>
</evidence>
<proteinExistence type="inferred from homology"/>
<dbReference type="GO" id="GO:0033818">
    <property type="term" value="F:beta-ketoacyl-acyl-carrier-protein synthase III activity"/>
    <property type="evidence" value="ECO:0007669"/>
    <property type="project" value="UniProtKB-EC"/>
</dbReference>
<dbReference type="eggNOG" id="COG0332">
    <property type="taxonomic scope" value="Bacteria"/>
</dbReference>
<keyword evidence="9 12" id="KW-0012">Acyltransferase</keyword>
<dbReference type="GO" id="GO:0004315">
    <property type="term" value="F:3-oxoacyl-[acyl-carrier-protein] synthase activity"/>
    <property type="evidence" value="ECO:0007669"/>
    <property type="project" value="InterPro"/>
</dbReference>
<organism evidence="12 13">
    <name type="scientific">Peptostreptococcus stomatis DSM 17678</name>
    <dbReference type="NCBI Taxonomy" id="596315"/>
    <lineage>
        <taxon>Bacteria</taxon>
        <taxon>Bacillati</taxon>
        <taxon>Bacillota</taxon>
        <taxon>Clostridia</taxon>
        <taxon>Peptostreptococcales</taxon>
        <taxon>Peptostreptococcaceae</taxon>
        <taxon>Peptostreptococcus</taxon>
    </lineage>
</organism>
<dbReference type="InterPro" id="IPR004655">
    <property type="entry name" value="FabH"/>
</dbReference>
<feature type="domain" description="Beta-ketoacyl-[acyl-carrier-protein] synthase III C-terminal" evidence="10">
    <location>
        <begin position="242"/>
        <end position="335"/>
    </location>
</feature>
<dbReference type="AlphaFoldDB" id="E0E2H9"/>
<dbReference type="PANTHER" id="PTHR34069">
    <property type="entry name" value="3-OXOACYL-[ACYL-CARRIER-PROTEIN] SYNTHASE 3"/>
    <property type="match status" value="1"/>
</dbReference>
<gene>
    <name evidence="12" type="ORF">HMPREF0634_1309</name>
</gene>
<keyword evidence="7" id="KW-0443">Lipid metabolism</keyword>
<evidence type="ECO:0000256" key="7">
    <source>
        <dbReference type="ARBA" id="ARBA00023098"/>
    </source>
</evidence>
<dbReference type="Proteomes" id="UP000003244">
    <property type="component" value="Unassembled WGS sequence"/>
</dbReference>
<evidence type="ECO:0000313" key="12">
    <source>
        <dbReference type="EMBL" id="EFM64949.1"/>
    </source>
</evidence>
<dbReference type="GeneID" id="84800428"/>
<evidence type="ECO:0000256" key="6">
    <source>
        <dbReference type="ARBA" id="ARBA00022832"/>
    </source>
</evidence>
<reference evidence="12 13" key="1">
    <citation type="submission" date="2010-08" db="EMBL/GenBank/DDBJ databases">
        <authorList>
            <person name="Harkins D.M."/>
            <person name="Madupu R."/>
            <person name="Durkin A.S."/>
            <person name="Torralba M."/>
            <person name="Methe B."/>
            <person name="Sutton G.G."/>
            <person name="Nelson K.E."/>
        </authorList>
    </citation>
    <scope>NUCLEOTIDE SEQUENCE [LARGE SCALE GENOMIC DNA]</scope>
    <source>
        <strain evidence="12 13">DSM 17678</strain>
    </source>
</reference>
<dbReference type="InterPro" id="IPR013747">
    <property type="entry name" value="ACP_syn_III_C"/>
</dbReference>
<dbReference type="InterPro" id="IPR016039">
    <property type="entry name" value="Thiolase-like"/>
</dbReference>
<evidence type="ECO:0000256" key="9">
    <source>
        <dbReference type="ARBA" id="ARBA00023315"/>
    </source>
</evidence>
<keyword evidence="8" id="KW-0275">Fatty acid biosynthesis</keyword>
<evidence type="ECO:0000256" key="2">
    <source>
        <dbReference type="ARBA" id="ARBA00008642"/>
    </source>
</evidence>
<evidence type="ECO:0000313" key="13">
    <source>
        <dbReference type="Proteomes" id="UP000003244"/>
    </source>
</evidence>
<sequence length="358" mass="39351">MTINIISTGSYAGEKILDNEYFAKIVDTNDEWIQERTGIKTRHICDDITTEEMAARAGESALKKLNIDRSKIGLVILATVSSDTKTPASSFTVAGNLGLKGNPICFDLNAACSGFVYSMAVARSIMADMNIAYAMIIGAERLSKFVNWSDRGTCILFGDGAGCAILENSDLADPEVTSSLDYKLEIEGDYLAGKFDSNRYLTLDSRFSLDEKKYPYIGMNGRQIYKFATDVGVKVIDRLLGDKGLSKDDIELIVPHQANKRIIETLAIKSQIPESKWFVNLDKYGNTSAASIPLALNEVVEDVLAARNVDQMDGKRILSVAFGGGLSYGGFLLKIRKNKTNKKLIGNQNRHQTVDRNI</sequence>
<evidence type="ECO:0000256" key="1">
    <source>
        <dbReference type="ARBA" id="ARBA00005189"/>
    </source>
</evidence>
<evidence type="ECO:0000256" key="4">
    <source>
        <dbReference type="ARBA" id="ARBA00022516"/>
    </source>
</evidence>
<dbReference type="STRING" id="596315.HMPREF0634_1309"/>
<comment type="pathway">
    <text evidence="1">Lipid metabolism.</text>
</comment>
<name>E0E2H9_9FIRM</name>
<feature type="domain" description="Beta-ketoacyl-[acyl-carrier-protein] synthase III N-terminal" evidence="11">
    <location>
        <begin position="106"/>
        <end position="172"/>
    </location>
</feature>
<comment type="similarity">
    <text evidence="2">Belongs to the thiolase-like superfamily. FabH family.</text>
</comment>
<dbReference type="EC" id="2.3.1.180" evidence="12"/>
<dbReference type="EMBL" id="ADGQ01000035">
    <property type="protein sequence ID" value="EFM64949.1"/>
    <property type="molecule type" value="Genomic_DNA"/>
</dbReference>
<accession>E0E2H9</accession>
<evidence type="ECO:0000259" key="11">
    <source>
        <dbReference type="Pfam" id="PF08545"/>
    </source>
</evidence>
<comment type="caution">
    <text evidence="12">The sequence shown here is derived from an EMBL/GenBank/DDBJ whole genome shotgun (WGS) entry which is preliminary data.</text>
</comment>
<keyword evidence="5 12" id="KW-0808">Transferase</keyword>
<dbReference type="GO" id="GO:0044550">
    <property type="term" value="P:secondary metabolite biosynthetic process"/>
    <property type="evidence" value="ECO:0007669"/>
    <property type="project" value="TreeGrafter"/>
</dbReference>
<dbReference type="PANTHER" id="PTHR34069:SF2">
    <property type="entry name" value="BETA-KETOACYL-[ACYL-CARRIER-PROTEIN] SYNTHASE III"/>
    <property type="match status" value="1"/>
</dbReference>
<keyword evidence="13" id="KW-1185">Reference proteome</keyword>
<evidence type="ECO:0000259" key="10">
    <source>
        <dbReference type="Pfam" id="PF08541"/>
    </source>
</evidence>
<protein>
    <submittedName>
        <fullName evidence="12">3-oxoacyl-(Acyl carrier protein) synthase III</fullName>
        <ecNumber evidence="12">2.3.1.180</ecNumber>
    </submittedName>
</protein>
<dbReference type="RefSeq" id="WP_007789074.1">
    <property type="nucleotide sequence ID" value="NZ_ADGQ01000035.1"/>
</dbReference>
<dbReference type="NCBIfam" id="TIGR00747">
    <property type="entry name" value="fabH"/>
    <property type="match status" value="1"/>
</dbReference>
<evidence type="ECO:0000256" key="8">
    <source>
        <dbReference type="ARBA" id="ARBA00023160"/>
    </source>
</evidence>